<evidence type="ECO:0000259" key="4">
    <source>
        <dbReference type="PROSITE" id="PS50949"/>
    </source>
</evidence>
<comment type="caution">
    <text evidence="5">The sequence shown here is derived from an EMBL/GenBank/DDBJ whole genome shotgun (WGS) entry which is preliminary data.</text>
</comment>
<accession>A0ABV7GN02</accession>
<evidence type="ECO:0000256" key="2">
    <source>
        <dbReference type="ARBA" id="ARBA00023125"/>
    </source>
</evidence>
<keyword evidence="1" id="KW-0805">Transcription regulation</keyword>
<evidence type="ECO:0000313" key="6">
    <source>
        <dbReference type="Proteomes" id="UP001595632"/>
    </source>
</evidence>
<dbReference type="InterPro" id="IPR036388">
    <property type="entry name" value="WH-like_DNA-bd_sf"/>
</dbReference>
<evidence type="ECO:0000256" key="3">
    <source>
        <dbReference type="ARBA" id="ARBA00023163"/>
    </source>
</evidence>
<dbReference type="PROSITE" id="PS50949">
    <property type="entry name" value="HTH_GNTR"/>
    <property type="match status" value="1"/>
</dbReference>
<dbReference type="RefSeq" id="WP_275632133.1">
    <property type="nucleotide sequence ID" value="NZ_JARGYD010000002.1"/>
</dbReference>
<feature type="domain" description="HTH gntR-type" evidence="4">
    <location>
        <begin position="20"/>
        <end position="87"/>
    </location>
</feature>
<dbReference type="Pfam" id="PF00392">
    <property type="entry name" value="GntR"/>
    <property type="match status" value="1"/>
</dbReference>
<keyword evidence="3" id="KW-0804">Transcription</keyword>
<sequence length="240" mass="26546">MDLSAEGLLRGGAARVDGGGTAADRVYESLRARIIDMQLVPDATLGRSELAQEYGVSQTPVREALQRLEEDGLVRIFPQSKTVVARIDEAQLKEIHFLRVAIETEVARRMAEKGDMAALKRARSFVRMQEALQDDPSQMLLFNELDRAFHLTLFETVGVPALHAMLARRLGHLSRCQRLELPRKGKMSEIIHGHLAVVEGIASGNPELAAAAMRGHLGATIRRIETLRDELPDYFESGTA</sequence>
<dbReference type="Proteomes" id="UP001595632">
    <property type="component" value="Unassembled WGS sequence"/>
</dbReference>
<dbReference type="EMBL" id="JBHRTB010000010">
    <property type="protein sequence ID" value="MFC3141609.1"/>
    <property type="molecule type" value="Genomic_DNA"/>
</dbReference>
<name>A0ABV7GN02_9RHOB</name>
<keyword evidence="2" id="KW-0238">DNA-binding</keyword>
<dbReference type="InterPro" id="IPR008920">
    <property type="entry name" value="TF_FadR/GntR_C"/>
</dbReference>
<dbReference type="InterPro" id="IPR011711">
    <property type="entry name" value="GntR_C"/>
</dbReference>
<dbReference type="SUPFAM" id="SSF48008">
    <property type="entry name" value="GntR ligand-binding domain-like"/>
    <property type="match status" value="1"/>
</dbReference>
<organism evidence="5 6">
    <name type="scientific">Psychromarinibacter halotolerans</name>
    <dbReference type="NCBI Taxonomy" id="1775175"/>
    <lineage>
        <taxon>Bacteria</taxon>
        <taxon>Pseudomonadati</taxon>
        <taxon>Pseudomonadota</taxon>
        <taxon>Alphaproteobacteria</taxon>
        <taxon>Rhodobacterales</taxon>
        <taxon>Paracoccaceae</taxon>
        <taxon>Psychromarinibacter</taxon>
    </lineage>
</organism>
<dbReference type="PANTHER" id="PTHR43537">
    <property type="entry name" value="TRANSCRIPTIONAL REGULATOR, GNTR FAMILY"/>
    <property type="match status" value="1"/>
</dbReference>
<dbReference type="InterPro" id="IPR000524">
    <property type="entry name" value="Tscrpt_reg_HTH_GntR"/>
</dbReference>
<dbReference type="SUPFAM" id="SSF46785">
    <property type="entry name" value="Winged helix' DNA-binding domain"/>
    <property type="match status" value="1"/>
</dbReference>
<dbReference type="CDD" id="cd07377">
    <property type="entry name" value="WHTH_GntR"/>
    <property type="match status" value="1"/>
</dbReference>
<reference evidence="6" key="1">
    <citation type="journal article" date="2019" name="Int. J. Syst. Evol. Microbiol.">
        <title>The Global Catalogue of Microorganisms (GCM) 10K type strain sequencing project: providing services to taxonomists for standard genome sequencing and annotation.</title>
        <authorList>
            <consortium name="The Broad Institute Genomics Platform"/>
            <consortium name="The Broad Institute Genome Sequencing Center for Infectious Disease"/>
            <person name="Wu L."/>
            <person name="Ma J."/>
        </authorList>
    </citation>
    <scope>NUCLEOTIDE SEQUENCE [LARGE SCALE GENOMIC DNA]</scope>
    <source>
        <strain evidence="6">KCTC 52366</strain>
    </source>
</reference>
<dbReference type="Pfam" id="PF07729">
    <property type="entry name" value="FCD"/>
    <property type="match status" value="1"/>
</dbReference>
<dbReference type="Gene3D" id="1.10.10.10">
    <property type="entry name" value="Winged helix-like DNA-binding domain superfamily/Winged helix DNA-binding domain"/>
    <property type="match status" value="1"/>
</dbReference>
<dbReference type="PRINTS" id="PR00035">
    <property type="entry name" value="HTHGNTR"/>
</dbReference>
<dbReference type="InterPro" id="IPR036390">
    <property type="entry name" value="WH_DNA-bd_sf"/>
</dbReference>
<evidence type="ECO:0000256" key="1">
    <source>
        <dbReference type="ARBA" id="ARBA00023015"/>
    </source>
</evidence>
<proteinExistence type="predicted"/>
<dbReference type="PANTHER" id="PTHR43537:SF45">
    <property type="entry name" value="GNTR FAMILY REGULATORY PROTEIN"/>
    <property type="match status" value="1"/>
</dbReference>
<dbReference type="Gene3D" id="1.20.120.530">
    <property type="entry name" value="GntR ligand-binding domain-like"/>
    <property type="match status" value="1"/>
</dbReference>
<evidence type="ECO:0000313" key="5">
    <source>
        <dbReference type="EMBL" id="MFC3141609.1"/>
    </source>
</evidence>
<protein>
    <submittedName>
        <fullName evidence="5">GntR family transcriptional regulator</fullName>
    </submittedName>
</protein>
<gene>
    <name evidence="5" type="ORF">ACFOGP_02765</name>
</gene>
<dbReference type="SMART" id="SM00895">
    <property type="entry name" value="FCD"/>
    <property type="match status" value="1"/>
</dbReference>
<keyword evidence="6" id="KW-1185">Reference proteome</keyword>
<dbReference type="SMART" id="SM00345">
    <property type="entry name" value="HTH_GNTR"/>
    <property type="match status" value="1"/>
</dbReference>